<dbReference type="InterPro" id="IPR001789">
    <property type="entry name" value="Sig_transdc_resp-reg_receiver"/>
</dbReference>
<dbReference type="OrthoDB" id="9779069at2"/>
<comment type="function">
    <text evidence="2">May play the central regulatory role in sporulation. It may be an element of the effector pathway responsible for the activation of sporulation genes in response to nutritional stress. Spo0A may act in concert with spo0H (a sigma factor) to control the expression of some genes that are critical to the sporulation process.</text>
</comment>
<name>A0A0L6JVU0_9FIRM</name>
<dbReference type="STRING" id="398512.Bccel_4826"/>
<feature type="modified residue" description="4-aspartylphosphate" evidence="3">
    <location>
        <position position="54"/>
    </location>
</feature>
<evidence type="ECO:0000313" key="5">
    <source>
        <dbReference type="EMBL" id="KNY29552.1"/>
    </source>
</evidence>
<dbReference type="EMBL" id="LGTC01000001">
    <property type="protein sequence ID" value="KNY29552.1"/>
    <property type="molecule type" value="Genomic_DNA"/>
</dbReference>
<evidence type="ECO:0000256" key="2">
    <source>
        <dbReference type="ARBA" id="ARBA00024867"/>
    </source>
</evidence>
<dbReference type="AlphaFoldDB" id="A0A0L6JVU0"/>
<evidence type="ECO:0000256" key="3">
    <source>
        <dbReference type="PROSITE-ProRule" id="PRU00169"/>
    </source>
</evidence>
<dbReference type="InterPro" id="IPR052048">
    <property type="entry name" value="ST_Response_Regulator"/>
</dbReference>
<dbReference type="SMART" id="SM00448">
    <property type="entry name" value="REC"/>
    <property type="match status" value="1"/>
</dbReference>
<proteinExistence type="predicted"/>
<keyword evidence="3" id="KW-0597">Phosphoprotein</keyword>
<dbReference type="GO" id="GO:0000160">
    <property type="term" value="P:phosphorelay signal transduction system"/>
    <property type="evidence" value="ECO:0007669"/>
    <property type="project" value="InterPro"/>
</dbReference>
<feature type="domain" description="Response regulatory" evidence="4">
    <location>
        <begin position="4"/>
        <end position="119"/>
    </location>
</feature>
<gene>
    <name evidence="5" type="ORF">Bccel_4826</name>
</gene>
<dbReference type="Pfam" id="PF00072">
    <property type="entry name" value="Response_reg"/>
    <property type="match status" value="1"/>
</dbReference>
<dbReference type="eggNOG" id="COG4753">
    <property type="taxonomic scope" value="Bacteria"/>
</dbReference>
<dbReference type="PANTHER" id="PTHR43228">
    <property type="entry name" value="TWO-COMPONENT RESPONSE REGULATOR"/>
    <property type="match status" value="1"/>
</dbReference>
<dbReference type="PANTHER" id="PTHR43228:SF1">
    <property type="entry name" value="TWO-COMPONENT RESPONSE REGULATOR ARR22"/>
    <property type="match status" value="1"/>
</dbReference>
<dbReference type="Gene3D" id="3.40.50.2300">
    <property type="match status" value="1"/>
</dbReference>
<protein>
    <recommendedName>
        <fullName evidence="1">Stage 0 sporulation protein A homolog</fullName>
    </recommendedName>
</protein>
<accession>A0A0L6JVU0</accession>
<dbReference type="SUPFAM" id="SSF52172">
    <property type="entry name" value="CheY-like"/>
    <property type="match status" value="1"/>
</dbReference>
<comment type="caution">
    <text evidence="5">The sequence shown here is derived from an EMBL/GenBank/DDBJ whole genome shotgun (WGS) entry which is preliminary data.</text>
</comment>
<evidence type="ECO:0000259" key="4">
    <source>
        <dbReference type="PROSITE" id="PS50110"/>
    </source>
</evidence>
<dbReference type="PROSITE" id="PS50110">
    <property type="entry name" value="RESPONSE_REGULATORY"/>
    <property type="match status" value="1"/>
</dbReference>
<organism evidence="5 6">
    <name type="scientific">Pseudobacteroides cellulosolvens ATCC 35603 = DSM 2933</name>
    <dbReference type="NCBI Taxonomy" id="398512"/>
    <lineage>
        <taxon>Bacteria</taxon>
        <taxon>Bacillati</taxon>
        <taxon>Bacillota</taxon>
        <taxon>Clostridia</taxon>
        <taxon>Eubacteriales</taxon>
        <taxon>Oscillospiraceae</taxon>
        <taxon>Pseudobacteroides</taxon>
    </lineage>
</organism>
<dbReference type="Proteomes" id="UP000036923">
    <property type="component" value="Unassembled WGS sequence"/>
</dbReference>
<dbReference type="RefSeq" id="WP_036935368.1">
    <property type="nucleotide sequence ID" value="NZ_JQKC01000001.1"/>
</dbReference>
<evidence type="ECO:0000313" key="6">
    <source>
        <dbReference type="Proteomes" id="UP000036923"/>
    </source>
</evidence>
<sequence>MIKRILLVDDSPMIHNLLRKTLENNGYEVCGDAKNGSEGVDMYMNLMPDLVFMDVTMPIMDGIEATKRIKEKHPAARIIMLTAMGDDEIISQAKDVGVDIFLKKPFDDYKIVSAIAKLV</sequence>
<keyword evidence="6" id="KW-1185">Reference proteome</keyword>
<evidence type="ECO:0000256" key="1">
    <source>
        <dbReference type="ARBA" id="ARBA00018672"/>
    </source>
</evidence>
<reference evidence="6" key="1">
    <citation type="submission" date="2015-07" db="EMBL/GenBank/DDBJ databases">
        <title>Near-Complete Genome Sequence of the Cellulolytic Bacterium Bacteroides (Pseudobacteroides) cellulosolvens ATCC 35603.</title>
        <authorList>
            <person name="Dassa B."/>
            <person name="Utturkar S.M."/>
            <person name="Klingeman D.M."/>
            <person name="Hurt R.A."/>
            <person name="Keller M."/>
            <person name="Xu J."/>
            <person name="Reddy Y.H.K."/>
            <person name="Borovok I."/>
            <person name="Grinberg I.R."/>
            <person name="Lamed R."/>
            <person name="Zhivin O."/>
            <person name="Bayer E.A."/>
            <person name="Brown S.D."/>
        </authorList>
    </citation>
    <scope>NUCLEOTIDE SEQUENCE [LARGE SCALE GENOMIC DNA]</scope>
    <source>
        <strain evidence="6">DSM 2933</strain>
    </source>
</reference>
<dbReference type="InterPro" id="IPR011006">
    <property type="entry name" value="CheY-like_superfamily"/>
</dbReference>